<protein>
    <submittedName>
        <fullName evidence="1">Uncharacterized protein</fullName>
    </submittedName>
</protein>
<evidence type="ECO:0000313" key="1">
    <source>
        <dbReference type="EMBL" id="KAI3357177.1"/>
    </source>
</evidence>
<name>A0ACB8VNB6_9TELE</name>
<dbReference type="EMBL" id="CM041549">
    <property type="protein sequence ID" value="KAI3357177.1"/>
    <property type="molecule type" value="Genomic_DNA"/>
</dbReference>
<feature type="non-terminal residue" evidence="1">
    <location>
        <position position="1"/>
    </location>
</feature>
<proteinExistence type="predicted"/>
<sequence length="212" mass="24263">LHTWACWTTSLIPAYKPLICRTRPTTRTVQVWTEEASSALQDCFECTDWEVFKEGTDLDGYTSSVLSYLKFCTDAVLPTKTIKVFPNQKPWLDSTVKPLLKACDALPTDRQRMQSPLALHTALTHLQLPNTYVRMLFVDFSSAFNTVIPDKLILKLHNLGLPSSLCHWIRDFLTNRPQVVRIWGQHILYTGPEHRHTTGLRAQPSPLHSLHQ</sequence>
<gene>
    <name evidence="1" type="ORF">L3Q82_015638</name>
</gene>
<dbReference type="Proteomes" id="UP000831701">
    <property type="component" value="Chromosome 19"/>
</dbReference>
<evidence type="ECO:0000313" key="2">
    <source>
        <dbReference type="Proteomes" id="UP000831701"/>
    </source>
</evidence>
<comment type="caution">
    <text evidence="1">The sequence shown here is derived from an EMBL/GenBank/DDBJ whole genome shotgun (WGS) entry which is preliminary data.</text>
</comment>
<organism evidence="1 2">
    <name type="scientific">Scortum barcoo</name>
    <name type="common">barcoo grunter</name>
    <dbReference type="NCBI Taxonomy" id="214431"/>
    <lineage>
        <taxon>Eukaryota</taxon>
        <taxon>Metazoa</taxon>
        <taxon>Chordata</taxon>
        <taxon>Craniata</taxon>
        <taxon>Vertebrata</taxon>
        <taxon>Euteleostomi</taxon>
        <taxon>Actinopterygii</taxon>
        <taxon>Neopterygii</taxon>
        <taxon>Teleostei</taxon>
        <taxon>Neoteleostei</taxon>
        <taxon>Acanthomorphata</taxon>
        <taxon>Eupercaria</taxon>
        <taxon>Centrarchiformes</taxon>
        <taxon>Terapontoidei</taxon>
        <taxon>Terapontidae</taxon>
        <taxon>Scortum</taxon>
    </lineage>
</organism>
<accession>A0ACB8VNB6</accession>
<reference evidence="1" key="1">
    <citation type="submission" date="2022-04" db="EMBL/GenBank/DDBJ databases">
        <title>Jade perch genome.</title>
        <authorList>
            <person name="Chao B."/>
        </authorList>
    </citation>
    <scope>NUCLEOTIDE SEQUENCE</scope>
    <source>
        <strain evidence="1">CB-2022</strain>
    </source>
</reference>
<keyword evidence="2" id="KW-1185">Reference proteome</keyword>